<evidence type="ECO:0000313" key="3">
    <source>
        <dbReference type="EMBL" id="GAA1228444.1"/>
    </source>
</evidence>
<dbReference type="Proteomes" id="UP001500037">
    <property type="component" value="Unassembled WGS sequence"/>
</dbReference>
<dbReference type="PANTHER" id="PTHR34293">
    <property type="entry name" value="HTH-TYPE TRANSCRIPTIONAL REGULATOR TRMBL2"/>
    <property type="match status" value="1"/>
</dbReference>
<reference evidence="4" key="1">
    <citation type="journal article" date="2019" name="Int. J. Syst. Evol. Microbiol.">
        <title>The Global Catalogue of Microorganisms (GCM) 10K type strain sequencing project: providing services to taxonomists for standard genome sequencing and annotation.</title>
        <authorList>
            <consortium name="The Broad Institute Genomics Platform"/>
            <consortium name="The Broad Institute Genome Sequencing Center for Infectious Disease"/>
            <person name="Wu L."/>
            <person name="Ma J."/>
        </authorList>
    </citation>
    <scope>NUCLEOTIDE SEQUENCE [LARGE SCALE GENOMIC DNA]</scope>
    <source>
        <strain evidence="4">JCM 13004</strain>
    </source>
</reference>
<name>A0ABP4GKZ1_9ACTN</name>
<dbReference type="InterPro" id="IPR036388">
    <property type="entry name" value="WH-like_DNA-bd_sf"/>
</dbReference>
<feature type="compositionally biased region" description="Polar residues" evidence="1">
    <location>
        <begin position="1"/>
        <end position="18"/>
    </location>
</feature>
<protein>
    <recommendedName>
        <fullName evidence="2">HTH luxR-type domain-containing protein</fullName>
    </recommendedName>
</protein>
<dbReference type="SUPFAM" id="SSF46894">
    <property type="entry name" value="C-terminal effector domain of the bipartite response regulators"/>
    <property type="match status" value="1"/>
</dbReference>
<feature type="compositionally biased region" description="Gly residues" evidence="1">
    <location>
        <begin position="22"/>
        <end position="35"/>
    </location>
</feature>
<dbReference type="InterPro" id="IPR051797">
    <property type="entry name" value="TrmB-like"/>
</dbReference>
<evidence type="ECO:0000256" key="1">
    <source>
        <dbReference type="SAM" id="MobiDB-lite"/>
    </source>
</evidence>
<gene>
    <name evidence="3" type="ORF">GCM10009665_18580</name>
</gene>
<feature type="region of interest" description="Disordered" evidence="1">
    <location>
        <begin position="98"/>
        <end position="123"/>
    </location>
</feature>
<feature type="region of interest" description="Disordered" evidence="1">
    <location>
        <begin position="1"/>
        <end position="47"/>
    </location>
</feature>
<keyword evidence="4" id="KW-1185">Reference proteome</keyword>
<dbReference type="SMART" id="SM00421">
    <property type="entry name" value="HTH_LUXR"/>
    <property type="match status" value="1"/>
</dbReference>
<evidence type="ECO:0000259" key="2">
    <source>
        <dbReference type="SMART" id="SM00421"/>
    </source>
</evidence>
<dbReference type="InterPro" id="IPR016032">
    <property type="entry name" value="Sig_transdc_resp-reg_C-effctor"/>
</dbReference>
<dbReference type="InterPro" id="IPR000792">
    <property type="entry name" value="Tscrpt_reg_LuxR_C"/>
</dbReference>
<proteinExistence type="predicted"/>
<accession>A0ABP4GKZ1</accession>
<dbReference type="PANTHER" id="PTHR34293:SF1">
    <property type="entry name" value="HTH-TYPE TRANSCRIPTIONAL REGULATOR TRMBL2"/>
    <property type="match status" value="1"/>
</dbReference>
<organism evidence="3 4">
    <name type="scientific">Kitasatospora nipponensis</name>
    <dbReference type="NCBI Taxonomy" id="258049"/>
    <lineage>
        <taxon>Bacteria</taxon>
        <taxon>Bacillati</taxon>
        <taxon>Actinomycetota</taxon>
        <taxon>Actinomycetes</taxon>
        <taxon>Kitasatosporales</taxon>
        <taxon>Streptomycetaceae</taxon>
        <taxon>Kitasatospora</taxon>
    </lineage>
</organism>
<comment type="caution">
    <text evidence="3">The sequence shown here is derived from an EMBL/GenBank/DDBJ whole genome shotgun (WGS) entry which is preliminary data.</text>
</comment>
<dbReference type="Gene3D" id="1.10.10.10">
    <property type="entry name" value="Winged helix-like DNA-binding domain superfamily/Winged helix DNA-binding domain"/>
    <property type="match status" value="1"/>
</dbReference>
<dbReference type="EMBL" id="BAAALF010000022">
    <property type="protein sequence ID" value="GAA1228444.1"/>
    <property type="molecule type" value="Genomic_DNA"/>
</dbReference>
<dbReference type="RefSeq" id="WP_344440785.1">
    <property type="nucleotide sequence ID" value="NZ_BAAALF010000022.1"/>
</dbReference>
<evidence type="ECO:0000313" key="4">
    <source>
        <dbReference type="Proteomes" id="UP001500037"/>
    </source>
</evidence>
<feature type="domain" description="HTH luxR-type" evidence="2">
    <location>
        <begin position="332"/>
        <end position="381"/>
    </location>
</feature>
<sequence length="389" mass="42163">MRTTDSPDGLPNSSPDSSPNGLGNGLGNGFPGGFPGDRAPGPPDDAPALGELHVALYRWALEQGWLDPAKAAMRLGVPMAEVDAAVRDLARLHLLHSGSQRPGAARSGAAGEPDGAESAGYLPFSPNAAAAHLAGPIEAEIQRRYREAERLRGHVMSMKPVFEESWQGQSTQHQIEHLTLLDTVRSTLEHLSEATRVEVAAAHPLLPPPEVLEEGLARTTDLIARGVSMRTLYPHSVLAHRYMQQHLVRMSAIGSEVRTIGHIPNRIIFFDWSTAVIADDQDSGGAGAMVIREPLLVRHLQRAWESGWDSALPFSSAPSGLGYGSAKDELRRSVLQLLESGLKDEMAARRLSMSTSTYRRHVTDLMSELGAESRFQAGSYARRNGWFDA</sequence>